<sequence length="65" mass="7658">MKLVRHYLESISGVEIYPIISFIIFFSFFLVVTYMVIRMKKEYIDEVANYATDKADELPSINESE</sequence>
<evidence type="ECO:0008006" key="4">
    <source>
        <dbReference type="Google" id="ProtNLM"/>
    </source>
</evidence>
<accession>A0ABS1HDT4</accession>
<feature type="transmembrane region" description="Helical" evidence="1">
    <location>
        <begin position="16"/>
        <end position="37"/>
    </location>
</feature>
<dbReference type="EMBL" id="JAENRR010000001">
    <property type="protein sequence ID" value="MBK3515722.1"/>
    <property type="molecule type" value="Genomic_DNA"/>
</dbReference>
<protein>
    <recommendedName>
        <fullName evidence="4">CcoQ/FixQ family Cbb3-type cytochrome c oxidase assembly chaperone</fullName>
    </recommendedName>
</protein>
<keyword evidence="1" id="KW-0472">Membrane</keyword>
<comment type="caution">
    <text evidence="2">The sequence shown here is derived from an EMBL/GenBank/DDBJ whole genome shotgun (WGS) entry which is preliminary data.</text>
</comment>
<evidence type="ECO:0000313" key="3">
    <source>
        <dbReference type="Proteomes" id="UP000605676"/>
    </source>
</evidence>
<keyword evidence="1" id="KW-1133">Transmembrane helix</keyword>
<gene>
    <name evidence="2" type="ORF">JIV24_00120</name>
</gene>
<proteinExistence type="predicted"/>
<dbReference type="Proteomes" id="UP000605676">
    <property type="component" value="Unassembled WGS sequence"/>
</dbReference>
<organism evidence="2 3">
    <name type="scientific">Carboxylicivirga marina</name>
    <dbReference type="NCBI Taxonomy" id="2800988"/>
    <lineage>
        <taxon>Bacteria</taxon>
        <taxon>Pseudomonadati</taxon>
        <taxon>Bacteroidota</taxon>
        <taxon>Bacteroidia</taxon>
        <taxon>Marinilabiliales</taxon>
        <taxon>Marinilabiliaceae</taxon>
        <taxon>Carboxylicivirga</taxon>
    </lineage>
</organism>
<evidence type="ECO:0000313" key="2">
    <source>
        <dbReference type="EMBL" id="MBK3515722.1"/>
    </source>
</evidence>
<keyword evidence="1" id="KW-0812">Transmembrane</keyword>
<name>A0ABS1HDT4_9BACT</name>
<evidence type="ECO:0000256" key="1">
    <source>
        <dbReference type="SAM" id="Phobius"/>
    </source>
</evidence>
<keyword evidence="3" id="KW-1185">Reference proteome</keyword>
<dbReference type="RefSeq" id="WP_200462954.1">
    <property type="nucleotide sequence ID" value="NZ_JAENRR010000001.1"/>
</dbReference>
<reference evidence="2 3" key="1">
    <citation type="submission" date="2021-01" db="EMBL/GenBank/DDBJ databases">
        <title>Carboxyliciviraga sp.nov., isolated from coastal sediments.</title>
        <authorList>
            <person name="Lu D."/>
            <person name="Zhang T."/>
        </authorList>
    </citation>
    <scope>NUCLEOTIDE SEQUENCE [LARGE SCALE GENOMIC DNA]</scope>
    <source>
        <strain evidence="2 3">N1Y132</strain>
    </source>
</reference>